<dbReference type="GO" id="GO:0005739">
    <property type="term" value="C:mitochondrion"/>
    <property type="evidence" value="ECO:0007669"/>
    <property type="project" value="TreeGrafter"/>
</dbReference>
<name>A0A8T2I8L3_9PIPI</name>
<comment type="similarity">
    <text evidence="1">Belongs to the band 7/mec-2 family.</text>
</comment>
<keyword evidence="4" id="KW-1185">Reference proteome</keyword>
<dbReference type="Pfam" id="PF16200">
    <property type="entry name" value="Band_7_C"/>
    <property type="match status" value="1"/>
</dbReference>
<sequence length="104" mass="10658">GEANAILAKAKARGDAIKVLSEALTLQNGNSAASLTVAEQYVSAFSKLAKESNTILLPTNTGDVTSMVAQAMGIYGTLTKTLPKNSPALGMVQSGGAEDKEMQS</sequence>
<dbReference type="OrthoDB" id="434619at2759"/>
<dbReference type="PANTHER" id="PTHR43327:SF10">
    <property type="entry name" value="STOMATIN-LIKE PROTEIN 2, MITOCHONDRIAL"/>
    <property type="match status" value="1"/>
</dbReference>
<dbReference type="AlphaFoldDB" id="A0A8T2I8L3"/>
<evidence type="ECO:0000259" key="2">
    <source>
        <dbReference type="Pfam" id="PF16200"/>
    </source>
</evidence>
<evidence type="ECO:0000256" key="1">
    <source>
        <dbReference type="ARBA" id="ARBA00008164"/>
    </source>
</evidence>
<dbReference type="InterPro" id="IPR050710">
    <property type="entry name" value="Band7/mec-2_domain"/>
</dbReference>
<protein>
    <recommendedName>
        <fullName evidence="2">STML2-like C-terminal extension domain-containing protein</fullName>
    </recommendedName>
</protein>
<dbReference type="InterPro" id="IPR032435">
    <property type="entry name" value="STML2-like_C"/>
</dbReference>
<feature type="non-terminal residue" evidence="3">
    <location>
        <position position="1"/>
    </location>
</feature>
<comment type="caution">
    <text evidence="3">The sequence shown here is derived from an EMBL/GenBank/DDBJ whole genome shotgun (WGS) entry which is preliminary data.</text>
</comment>
<accession>A0A8T2I8L3</accession>
<reference evidence="3" key="1">
    <citation type="thesis" date="2020" institute="ProQuest LLC" country="789 East Eisenhower Parkway, Ann Arbor, MI, USA">
        <title>Comparative Genomics and Chromosome Evolution.</title>
        <authorList>
            <person name="Mudd A.B."/>
        </authorList>
    </citation>
    <scope>NUCLEOTIDE SEQUENCE</scope>
    <source>
        <strain evidence="3">Female2</strain>
        <tissue evidence="3">Blood</tissue>
    </source>
</reference>
<proteinExistence type="inferred from homology"/>
<organism evidence="3 4">
    <name type="scientific">Hymenochirus boettgeri</name>
    <name type="common">Congo dwarf clawed frog</name>
    <dbReference type="NCBI Taxonomy" id="247094"/>
    <lineage>
        <taxon>Eukaryota</taxon>
        <taxon>Metazoa</taxon>
        <taxon>Chordata</taxon>
        <taxon>Craniata</taxon>
        <taxon>Vertebrata</taxon>
        <taxon>Euteleostomi</taxon>
        <taxon>Amphibia</taxon>
        <taxon>Batrachia</taxon>
        <taxon>Anura</taxon>
        <taxon>Pipoidea</taxon>
        <taxon>Pipidae</taxon>
        <taxon>Pipinae</taxon>
        <taxon>Hymenochirus</taxon>
    </lineage>
</organism>
<dbReference type="GO" id="GO:0007005">
    <property type="term" value="P:mitochondrion organization"/>
    <property type="evidence" value="ECO:0007669"/>
    <property type="project" value="TreeGrafter"/>
</dbReference>
<dbReference type="Proteomes" id="UP000812440">
    <property type="component" value="Unassembled WGS sequence"/>
</dbReference>
<dbReference type="EMBL" id="JAACNH010006140">
    <property type="protein sequence ID" value="KAG8429515.1"/>
    <property type="molecule type" value="Genomic_DNA"/>
</dbReference>
<gene>
    <name evidence="3" type="ORF">GDO86_019977</name>
</gene>
<evidence type="ECO:0000313" key="3">
    <source>
        <dbReference type="EMBL" id="KAG8429515.1"/>
    </source>
</evidence>
<evidence type="ECO:0000313" key="4">
    <source>
        <dbReference type="Proteomes" id="UP000812440"/>
    </source>
</evidence>
<dbReference type="PANTHER" id="PTHR43327">
    <property type="entry name" value="STOMATIN-LIKE PROTEIN 2, MITOCHONDRIAL"/>
    <property type="match status" value="1"/>
</dbReference>
<feature type="domain" description="STML2-like C-terminal extension" evidence="2">
    <location>
        <begin position="19"/>
        <end position="79"/>
    </location>
</feature>